<feature type="compositionally biased region" description="Polar residues" evidence="1">
    <location>
        <begin position="38"/>
        <end position="50"/>
    </location>
</feature>
<reference evidence="3" key="1">
    <citation type="submission" date="2016-11" db="UniProtKB">
        <authorList>
            <consortium name="WormBaseParasite"/>
        </authorList>
    </citation>
    <scope>IDENTIFICATION</scope>
</reference>
<dbReference type="WBParaSite" id="maker-unitig_25161-snap-gene-0.3-mRNA-1">
    <property type="protein sequence ID" value="maker-unitig_25161-snap-gene-0.3-mRNA-1"/>
    <property type="gene ID" value="maker-unitig_25161-snap-gene-0.3"/>
</dbReference>
<evidence type="ECO:0000256" key="1">
    <source>
        <dbReference type="SAM" id="MobiDB-lite"/>
    </source>
</evidence>
<protein>
    <submittedName>
        <fullName evidence="3">Os08g0383700 protein</fullName>
    </submittedName>
</protein>
<evidence type="ECO:0000313" key="3">
    <source>
        <dbReference type="WBParaSite" id="maker-unitig_25161-snap-gene-0.3-mRNA-1"/>
    </source>
</evidence>
<feature type="compositionally biased region" description="Polar residues" evidence="1">
    <location>
        <begin position="131"/>
        <end position="143"/>
    </location>
</feature>
<feature type="region of interest" description="Disordered" evidence="1">
    <location>
        <begin position="117"/>
        <end position="143"/>
    </location>
</feature>
<evidence type="ECO:0000313" key="2">
    <source>
        <dbReference type="Proteomes" id="UP000095280"/>
    </source>
</evidence>
<sequence>PRSSGSQKADIFATTAAAHVARTASSPTGDKSVPSAPGSRQKSRASQAGQSRRCHHHGDNTDDFAPTATAGRIRSAVTVGTTRRRAEAGRIGSSYSNCDGGRICGCLGRPRVRVATERLQQQQQQQQQQQAATANLRETPSNS</sequence>
<feature type="compositionally biased region" description="Low complexity" evidence="1">
    <location>
        <begin position="120"/>
        <end position="130"/>
    </location>
</feature>
<proteinExistence type="predicted"/>
<name>A0A1I8FAA8_9PLAT</name>
<dbReference type="AlphaFoldDB" id="A0A1I8FAA8"/>
<accession>A0A1I8FAA8</accession>
<keyword evidence="2" id="KW-1185">Reference proteome</keyword>
<organism evidence="2 3">
    <name type="scientific">Macrostomum lignano</name>
    <dbReference type="NCBI Taxonomy" id="282301"/>
    <lineage>
        <taxon>Eukaryota</taxon>
        <taxon>Metazoa</taxon>
        <taxon>Spiralia</taxon>
        <taxon>Lophotrochozoa</taxon>
        <taxon>Platyhelminthes</taxon>
        <taxon>Rhabditophora</taxon>
        <taxon>Macrostomorpha</taxon>
        <taxon>Macrostomida</taxon>
        <taxon>Macrostomidae</taxon>
        <taxon>Macrostomum</taxon>
    </lineage>
</organism>
<feature type="region of interest" description="Disordered" evidence="1">
    <location>
        <begin position="16"/>
        <end position="94"/>
    </location>
</feature>
<dbReference type="Proteomes" id="UP000095280">
    <property type="component" value="Unplaced"/>
</dbReference>